<sequence length="482" mass="49723">MTGEAEPRGAARKVGHEDAGRGDAGRGAAAELGEWIAALVPAEAGPARLDRMRGHLLDTLGVTVAGSGSEPARIARAVFDSRGDATVIEAGAADTERGAAGGCGAADGRGLADAAKCNAVAAHALELDDTEGCDHTGAVVVPAVLALAEGMEARPSGTDLLTAMVAGYEVGRRMQNALGGYEAHNESGWHSTATCGVFAAAAACAKLLRLPGRRVAHALAIAASSAGGTWAFAADGAMVKRFHPAIAAGAGLEAARLAARGATGPMPIFEDCWGGFFATHGNPDSRPSELVAGLGSTWHADHSAIKLYACCRSAHATLDGVLELIGDGRLTRDNLRSATLTLSPFLARMLCPSPVESIDAARMSLPTGIALALLGSPLSPEAFSRFARPEVAALREAVEVREDPEARVPSLVVRTDRGEFAVRRVEARGSQALPLTLEEIVRKFEWVTEPHLSDAGRAALRAYALGLDDSPLPELPVLDGRA</sequence>
<dbReference type="PANTHER" id="PTHR16943">
    <property type="entry name" value="2-METHYLCITRATE DEHYDRATASE-RELATED"/>
    <property type="match status" value="1"/>
</dbReference>
<dbReference type="RefSeq" id="WP_200113607.1">
    <property type="nucleotide sequence ID" value="NZ_JAEHOH010000002.1"/>
</dbReference>
<feature type="compositionally biased region" description="Basic and acidic residues" evidence="2">
    <location>
        <begin position="1"/>
        <end position="24"/>
    </location>
</feature>
<dbReference type="InterPro" id="IPR042183">
    <property type="entry name" value="MmgE/PrpD_sf_1"/>
</dbReference>
<gene>
    <name evidence="5" type="ORF">JD276_02525</name>
</gene>
<feature type="region of interest" description="Disordered" evidence="2">
    <location>
        <begin position="1"/>
        <end position="26"/>
    </location>
</feature>
<dbReference type="Pfam" id="PF03972">
    <property type="entry name" value="MmgE_PrpD_N"/>
    <property type="match status" value="1"/>
</dbReference>
<organism evidence="5 6">
    <name type="scientific">Leucobacter chromiisoli</name>
    <dbReference type="NCBI Taxonomy" id="2796471"/>
    <lineage>
        <taxon>Bacteria</taxon>
        <taxon>Bacillati</taxon>
        <taxon>Actinomycetota</taxon>
        <taxon>Actinomycetes</taxon>
        <taxon>Micrococcales</taxon>
        <taxon>Microbacteriaceae</taxon>
        <taxon>Leucobacter</taxon>
    </lineage>
</organism>
<feature type="domain" description="MmgE/PrpD C-terminal" evidence="4">
    <location>
        <begin position="308"/>
        <end position="460"/>
    </location>
</feature>
<evidence type="ECO:0000313" key="6">
    <source>
        <dbReference type="Proteomes" id="UP000608530"/>
    </source>
</evidence>
<dbReference type="SUPFAM" id="SSF103378">
    <property type="entry name" value="2-methylcitrate dehydratase PrpD"/>
    <property type="match status" value="1"/>
</dbReference>
<dbReference type="InterPro" id="IPR036148">
    <property type="entry name" value="MmgE/PrpD_sf"/>
</dbReference>
<name>A0A934Q5E1_9MICO</name>
<dbReference type="InterPro" id="IPR042188">
    <property type="entry name" value="MmgE/PrpD_sf_2"/>
</dbReference>
<comment type="similarity">
    <text evidence="1">Belongs to the PrpD family.</text>
</comment>
<accession>A0A934Q5E1</accession>
<evidence type="ECO:0000256" key="2">
    <source>
        <dbReference type="SAM" id="MobiDB-lite"/>
    </source>
</evidence>
<dbReference type="InterPro" id="IPR045336">
    <property type="entry name" value="MmgE_PrpD_N"/>
</dbReference>
<reference evidence="5" key="1">
    <citation type="submission" date="2020-12" db="EMBL/GenBank/DDBJ databases">
        <title>Leucobacter sp. CAS1, isolated from Chromium sludge.</title>
        <authorList>
            <person name="Xu Z."/>
        </authorList>
    </citation>
    <scope>NUCLEOTIDE SEQUENCE</scope>
    <source>
        <strain evidence="5">CSA1</strain>
    </source>
</reference>
<dbReference type="Gene3D" id="1.10.4100.10">
    <property type="entry name" value="2-methylcitrate dehydratase PrpD"/>
    <property type="match status" value="1"/>
</dbReference>
<feature type="domain" description="MmgE/PrpD N-terminal" evidence="3">
    <location>
        <begin position="31"/>
        <end position="280"/>
    </location>
</feature>
<evidence type="ECO:0000259" key="3">
    <source>
        <dbReference type="Pfam" id="PF03972"/>
    </source>
</evidence>
<dbReference type="Proteomes" id="UP000608530">
    <property type="component" value="Unassembled WGS sequence"/>
</dbReference>
<evidence type="ECO:0000256" key="1">
    <source>
        <dbReference type="ARBA" id="ARBA00006174"/>
    </source>
</evidence>
<evidence type="ECO:0000313" key="5">
    <source>
        <dbReference type="EMBL" id="MBK0417911.1"/>
    </source>
</evidence>
<keyword evidence="6" id="KW-1185">Reference proteome</keyword>
<dbReference type="Gene3D" id="3.30.1330.120">
    <property type="entry name" value="2-methylcitrate dehydratase PrpD"/>
    <property type="match status" value="1"/>
</dbReference>
<proteinExistence type="inferred from homology"/>
<dbReference type="PANTHER" id="PTHR16943:SF8">
    <property type="entry name" value="2-METHYLCITRATE DEHYDRATASE"/>
    <property type="match status" value="1"/>
</dbReference>
<dbReference type="EMBL" id="JAEHOH010000002">
    <property type="protein sequence ID" value="MBK0417911.1"/>
    <property type="molecule type" value="Genomic_DNA"/>
</dbReference>
<protein>
    <submittedName>
        <fullName evidence="5">MmgE/PrpD family protein</fullName>
    </submittedName>
</protein>
<dbReference type="InterPro" id="IPR045337">
    <property type="entry name" value="MmgE_PrpD_C"/>
</dbReference>
<comment type="caution">
    <text evidence="5">The sequence shown here is derived from an EMBL/GenBank/DDBJ whole genome shotgun (WGS) entry which is preliminary data.</text>
</comment>
<dbReference type="GO" id="GO:0016829">
    <property type="term" value="F:lyase activity"/>
    <property type="evidence" value="ECO:0007669"/>
    <property type="project" value="InterPro"/>
</dbReference>
<evidence type="ECO:0000259" key="4">
    <source>
        <dbReference type="Pfam" id="PF19305"/>
    </source>
</evidence>
<dbReference type="InterPro" id="IPR005656">
    <property type="entry name" value="MmgE_PrpD"/>
</dbReference>
<dbReference type="Pfam" id="PF19305">
    <property type="entry name" value="MmgE_PrpD_C"/>
    <property type="match status" value="1"/>
</dbReference>
<dbReference type="AlphaFoldDB" id="A0A934Q5E1"/>